<reference evidence="7" key="1">
    <citation type="submission" date="2020-05" db="EMBL/GenBank/DDBJ databases">
        <authorList>
            <person name="Chiriac C."/>
            <person name="Salcher M."/>
            <person name="Ghai R."/>
            <person name="Kavagutti S V."/>
        </authorList>
    </citation>
    <scope>NUCLEOTIDE SEQUENCE</scope>
</reference>
<dbReference type="SUPFAM" id="SSF50993">
    <property type="entry name" value="Peptidase/esterase 'gauge' domain"/>
    <property type="match status" value="1"/>
</dbReference>
<proteinExistence type="inferred from homology"/>
<dbReference type="AlphaFoldDB" id="A0A6J6PG84"/>
<feature type="domain" description="Peptidase S9 prolyl oligopeptidase catalytic" evidence="5">
    <location>
        <begin position="487"/>
        <end position="704"/>
    </location>
</feature>
<dbReference type="PANTHER" id="PTHR11757:SF19">
    <property type="entry name" value="PROLYL ENDOPEPTIDASE-LIKE"/>
    <property type="match status" value="1"/>
</dbReference>
<dbReference type="InterPro" id="IPR029058">
    <property type="entry name" value="AB_hydrolase_fold"/>
</dbReference>
<dbReference type="Pfam" id="PF00326">
    <property type="entry name" value="Peptidase_S9"/>
    <property type="match status" value="1"/>
</dbReference>
<dbReference type="Gene3D" id="2.130.10.120">
    <property type="entry name" value="Prolyl oligopeptidase, N-terminal domain"/>
    <property type="match status" value="1"/>
</dbReference>
<evidence type="ECO:0000313" key="7">
    <source>
        <dbReference type="EMBL" id="CAB4697587.1"/>
    </source>
</evidence>
<keyword evidence="2" id="KW-0645">Protease</keyword>
<dbReference type="SUPFAM" id="SSF53474">
    <property type="entry name" value="alpha/beta-Hydrolases"/>
    <property type="match status" value="1"/>
</dbReference>
<dbReference type="InterPro" id="IPR001375">
    <property type="entry name" value="Peptidase_S9_cat"/>
</dbReference>
<evidence type="ECO:0000256" key="2">
    <source>
        <dbReference type="ARBA" id="ARBA00022670"/>
    </source>
</evidence>
<feature type="domain" description="Peptidase S9A N-terminal" evidence="6">
    <location>
        <begin position="3"/>
        <end position="426"/>
    </location>
</feature>
<dbReference type="InterPro" id="IPR051543">
    <property type="entry name" value="Serine_Peptidase_S9A"/>
</dbReference>
<dbReference type="PRINTS" id="PR00862">
    <property type="entry name" value="PROLIGOPTASE"/>
</dbReference>
<dbReference type="Pfam" id="PF02897">
    <property type="entry name" value="Peptidase_S9_N"/>
    <property type="match status" value="1"/>
</dbReference>
<dbReference type="InterPro" id="IPR023302">
    <property type="entry name" value="Pept_S9A_N"/>
</dbReference>
<keyword evidence="4" id="KW-0720">Serine protease</keyword>
<dbReference type="GO" id="GO:0006508">
    <property type="term" value="P:proteolysis"/>
    <property type="evidence" value="ECO:0007669"/>
    <property type="project" value="UniProtKB-KW"/>
</dbReference>
<evidence type="ECO:0000256" key="3">
    <source>
        <dbReference type="ARBA" id="ARBA00022801"/>
    </source>
</evidence>
<keyword evidence="3" id="KW-0378">Hydrolase</keyword>
<comment type="similarity">
    <text evidence="1">Belongs to the peptidase S9A family.</text>
</comment>
<dbReference type="GO" id="GO:0004252">
    <property type="term" value="F:serine-type endopeptidase activity"/>
    <property type="evidence" value="ECO:0007669"/>
    <property type="project" value="InterPro"/>
</dbReference>
<dbReference type="Gene3D" id="3.40.50.1820">
    <property type="entry name" value="alpha/beta hydrolase"/>
    <property type="match status" value="1"/>
</dbReference>
<sequence>MQPPVAERRPTSREIHGLTRTDDYEWLREKDSDDVTAYLEAENAWTQDRTAHLADLRQSIFDAIKERTLETDLSVPTRSRGYWYYGRSFEGKEYGASCRVPVSAPDDWTPPTPAADCAPDQPALPGEQVLLDLDALAEGHEFFSLGGSSVSPDARLLAYAVDVVGDERYTVRFKDLDSGELLDDQLTGVMGGATWDRAGENVYYATVDESWRPDKVWRHRLGTTQADDELVHHELDGRFFTGVGRTRSDRFLVVMAGSKITSEYHFLDADDPDAGWQVFAERVEGLEYSLDHAVVAGEDVFVVTHNATGPDFEIGLAPVAPTPAAGWRPLVPHRASVRIEDVDAFASHLVVHQRSDGLTQLRILELGPDGVTDDYLVGFDDEIYTVGSGGNPNFHQPTVRIGYTTLAVPASVHDYDVRTRELTLLRRTPVLGGYDPADYEEHRLWAVADDGARVPISLVVRSGARTDGPVPVLLYGYGSYEVSIDPYFSIARLALLDRGAAFAIAHVRGGGEMGRHWYDDGKMTKKQHTFSDFIACARHLVDTGWASTDTLVAEGASAGGLLMGAVVNQAPELFAGIVAGVPFVDALTTMLDSTLPLTVTEYDEWGNPEADAEVYASMAAYAPYDNVSDQAYPPILAETSLNDTRVLYVEPAKWVAKLRATGADLRPDVLLRCEMSGGHGGVSGRYKSWHDRAFTLAWILDRMGLAAATPSAPAPSATAAAPKTP</sequence>
<dbReference type="EMBL" id="CAEZXR010000068">
    <property type="protein sequence ID" value="CAB4697587.1"/>
    <property type="molecule type" value="Genomic_DNA"/>
</dbReference>
<name>A0A6J6PG84_9ZZZZ</name>
<organism evidence="7">
    <name type="scientific">freshwater metagenome</name>
    <dbReference type="NCBI Taxonomy" id="449393"/>
    <lineage>
        <taxon>unclassified sequences</taxon>
        <taxon>metagenomes</taxon>
        <taxon>ecological metagenomes</taxon>
    </lineage>
</organism>
<evidence type="ECO:0000256" key="4">
    <source>
        <dbReference type="ARBA" id="ARBA00022825"/>
    </source>
</evidence>
<protein>
    <submittedName>
        <fullName evidence="7">Unannotated protein</fullName>
    </submittedName>
</protein>
<accession>A0A6J6PG84</accession>
<evidence type="ECO:0000259" key="6">
    <source>
        <dbReference type="Pfam" id="PF02897"/>
    </source>
</evidence>
<evidence type="ECO:0000259" key="5">
    <source>
        <dbReference type="Pfam" id="PF00326"/>
    </source>
</evidence>
<evidence type="ECO:0000256" key="1">
    <source>
        <dbReference type="ARBA" id="ARBA00005228"/>
    </source>
</evidence>
<gene>
    <name evidence="7" type="ORF">UFOPK2579_00758</name>
</gene>
<dbReference type="InterPro" id="IPR002470">
    <property type="entry name" value="Peptidase_S9A"/>
</dbReference>
<dbReference type="PANTHER" id="PTHR11757">
    <property type="entry name" value="PROTEASE FAMILY S9A OLIGOPEPTIDASE"/>
    <property type="match status" value="1"/>
</dbReference>